<organism evidence="2 3">
    <name type="scientific">Fasciolopsis buskii</name>
    <dbReference type="NCBI Taxonomy" id="27845"/>
    <lineage>
        <taxon>Eukaryota</taxon>
        <taxon>Metazoa</taxon>
        <taxon>Spiralia</taxon>
        <taxon>Lophotrochozoa</taxon>
        <taxon>Platyhelminthes</taxon>
        <taxon>Trematoda</taxon>
        <taxon>Digenea</taxon>
        <taxon>Plagiorchiida</taxon>
        <taxon>Echinostomata</taxon>
        <taxon>Echinostomatoidea</taxon>
        <taxon>Fasciolidae</taxon>
        <taxon>Fasciolopsis</taxon>
    </lineage>
</organism>
<dbReference type="OrthoDB" id="69269at2759"/>
<evidence type="ECO:0000313" key="3">
    <source>
        <dbReference type="Proteomes" id="UP000728185"/>
    </source>
</evidence>
<dbReference type="InterPro" id="IPR058055">
    <property type="entry name" value="PA-PLA1"/>
</dbReference>
<evidence type="ECO:0000313" key="2">
    <source>
        <dbReference type="EMBL" id="KAA0190344.1"/>
    </source>
</evidence>
<proteinExistence type="predicted"/>
<sequence>VPPVKHSKSGLRSRYVLPPGVQTTTQNAVDLLPPTISLENQQQVNSALFQPQNTNFSSLPVDSTDSSISATPNDLSSAAVSSSISAVYKPAEAYWFYATNVDGNKIWWPFSRHDCYQLESEAFRSQLPSPVSEDLLVTGTAKSTIIPVDGGRYDADVSTRQRKAVYWNEPPSEIRRATWFYRLPDELRVLPFSESTCEHLESQYKMAMESGHWGQPFELPAEDPRGGSDRFIFHSPQSMIQHRAWPHSYGNVGLSANSPDKQGSVVPPEPTHLEAHASVYENDGRIAHVRRGLDEPLLNQLDEGEYRPIDHVFFVVHGIGTIYNLRGQGLVECVDNLR</sequence>
<dbReference type="AlphaFoldDB" id="A0A8E0VK50"/>
<dbReference type="PANTHER" id="PTHR23509">
    <property type="entry name" value="PA-PL1 PHOSPHOLIPASE FAMILY"/>
    <property type="match status" value="1"/>
</dbReference>
<dbReference type="Pfam" id="PF23464">
    <property type="entry name" value="WWE_3"/>
    <property type="match status" value="1"/>
</dbReference>
<gene>
    <name evidence="2" type="ORF">FBUS_10164</name>
</gene>
<evidence type="ECO:0000259" key="1">
    <source>
        <dbReference type="Pfam" id="PF23464"/>
    </source>
</evidence>
<dbReference type="GO" id="GO:0004620">
    <property type="term" value="F:phospholipase activity"/>
    <property type="evidence" value="ECO:0007669"/>
    <property type="project" value="TreeGrafter"/>
</dbReference>
<feature type="domain" description="SEC23-DDH2 WWE" evidence="1">
    <location>
        <begin position="181"/>
        <end position="251"/>
    </location>
</feature>
<accession>A0A8E0VK50</accession>
<dbReference type="Proteomes" id="UP000728185">
    <property type="component" value="Unassembled WGS sequence"/>
</dbReference>
<dbReference type="InterPro" id="IPR057825">
    <property type="entry name" value="WWE_SEC23-DDH2"/>
</dbReference>
<reference evidence="2" key="1">
    <citation type="submission" date="2019-05" db="EMBL/GenBank/DDBJ databases">
        <title>Annotation for the trematode Fasciolopsis buski.</title>
        <authorList>
            <person name="Choi Y.-J."/>
        </authorList>
    </citation>
    <scope>NUCLEOTIDE SEQUENCE</scope>
    <source>
        <strain evidence="2">HT</strain>
        <tissue evidence="2">Whole worm</tissue>
    </source>
</reference>
<dbReference type="GO" id="GO:0005737">
    <property type="term" value="C:cytoplasm"/>
    <property type="evidence" value="ECO:0007669"/>
    <property type="project" value="TreeGrafter"/>
</dbReference>
<feature type="non-terminal residue" evidence="2">
    <location>
        <position position="1"/>
    </location>
</feature>
<comment type="caution">
    <text evidence="2">The sequence shown here is derived from an EMBL/GenBank/DDBJ whole genome shotgun (WGS) entry which is preliminary data.</text>
</comment>
<dbReference type="PANTHER" id="PTHR23509:SF10">
    <property type="entry name" value="LD21067P"/>
    <property type="match status" value="1"/>
</dbReference>
<protein>
    <submittedName>
        <fullName evidence="2">SEC23-interacting protein</fullName>
    </submittedName>
</protein>
<keyword evidence="3" id="KW-1185">Reference proteome</keyword>
<name>A0A8E0VK50_9TREM</name>
<dbReference type="EMBL" id="LUCM01007165">
    <property type="protein sequence ID" value="KAA0190344.1"/>
    <property type="molecule type" value="Genomic_DNA"/>
</dbReference>